<name>A0A564Y4J3_HYMDI</name>
<dbReference type="AlphaFoldDB" id="A0A564Y4J3"/>
<proteinExistence type="predicted"/>
<accession>A0A564Y4J3</accession>
<evidence type="ECO:0000313" key="1">
    <source>
        <dbReference type="EMBL" id="VUZ42140.1"/>
    </source>
</evidence>
<organism evidence="1 2">
    <name type="scientific">Hymenolepis diminuta</name>
    <name type="common">Rat tapeworm</name>
    <dbReference type="NCBI Taxonomy" id="6216"/>
    <lineage>
        <taxon>Eukaryota</taxon>
        <taxon>Metazoa</taxon>
        <taxon>Spiralia</taxon>
        <taxon>Lophotrochozoa</taxon>
        <taxon>Platyhelminthes</taxon>
        <taxon>Cestoda</taxon>
        <taxon>Eucestoda</taxon>
        <taxon>Cyclophyllidea</taxon>
        <taxon>Hymenolepididae</taxon>
        <taxon>Hymenolepis</taxon>
    </lineage>
</organism>
<gene>
    <name evidence="1" type="ORF">WMSIL1_LOCUS2834</name>
</gene>
<dbReference type="EMBL" id="CABIJS010000081">
    <property type="protein sequence ID" value="VUZ42140.1"/>
    <property type="molecule type" value="Genomic_DNA"/>
</dbReference>
<keyword evidence="2" id="KW-1185">Reference proteome</keyword>
<dbReference type="Proteomes" id="UP000321570">
    <property type="component" value="Unassembled WGS sequence"/>
</dbReference>
<sequence>MEMNARIYSIVRYTFTQMNFSSSTKDPKDYVKNLGIFHTDPLIDETFTTWYTRHRDVY</sequence>
<reference evidence="1 2" key="1">
    <citation type="submission" date="2019-07" db="EMBL/GenBank/DDBJ databases">
        <authorList>
            <person name="Jastrzebski P J."/>
            <person name="Paukszto L."/>
            <person name="Jastrzebski P J."/>
        </authorList>
    </citation>
    <scope>NUCLEOTIDE SEQUENCE [LARGE SCALE GENOMIC DNA]</scope>
    <source>
        <strain evidence="1 2">WMS-il1</strain>
    </source>
</reference>
<evidence type="ECO:0000313" key="2">
    <source>
        <dbReference type="Proteomes" id="UP000321570"/>
    </source>
</evidence>
<protein>
    <submittedName>
        <fullName evidence="1">Uncharacterized protein</fullName>
    </submittedName>
</protein>